<dbReference type="OrthoDB" id="1122028at2"/>
<dbReference type="InterPro" id="IPR007024">
    <property type="entry name" value="BLUF_domain"/>
</dbReference>
<dbReference type="GO" id="GO:0071949">
    <property type="term" value="F:FAD binding"/>
    <property type="evidence" value="ECO:0007669"/>
    <property type="project" value="InterPro"/>
</dbReference>
<dbReference type="Gene3D" id="3.30.70.100">
    <property type="match status" value="1"/>
</dbReference>
<dbReference type="AlphaFoldDB" id="A0A3R8Q6S5"/>
<name>A0A3R8Q6S5_9FLAO</name>
<dbReference type="RefSeq" id="WP_125222467.1">
    <property type="nucleotide sequence ID" value="NZ_QUSX01000001.1"/>
</dbReference>
<dbReference type="PROSITE" id="PS50925">
    <property type="entry name" value="BLUF"/>
    <property type="match status" value="1"/>
</dbReference>
<dbReference type="SMART" id="SM01034">
    <property type="entry name" value="BLUF"/>
    <property type="match status" value="1"/>
</dbReference>
<evidence type="ECO:0000313" key="3">
    <source>
        <dbReference type="Proteomes" id="UP000286990"/>
    </source>
</evidence>
<sequence length="147" mass="17080">MFSIIYRSKAAVGLPHEDILGIMRKSGRYNAKNDITGCLVYHRQCFIHLLEGDEEPVRSLFEKIGRDKRHRDISLLNLEENNVRLFSQFSTVYNNFDNISDQVRHKKMLFHQIFHGSEIVKSPGSSKLTLWAQVNNLLEIENKLYSG</sequence>
<dbReference type="SUPFAM" id="SSF54975">
    <property type="entry name" value="Acylphosphatase/BLUF domain-like"/>
    <property type="match status" value="1"/>
</dbReference>
<evidence type="ECO:0000259" key="1">
    <source>
        <dbReference type="PROSITE" id="PS50925"/>
    </source>
</evidence>
<dbReference type="Proteomes" id="UP000286990">
    <property type="component" value="Unassembled WGS sequence"/>
</dbReference>
<dbReference type="GO" id="GO:0009882">
    <property type="term" value="F:blue light photoreceptor activity"/>
    <property type="evidence" value="ECO:0007669"/>
    <property type="project" value="InterPro"/>
</dbReference>
<dbReference type="InterPro" id="IPR036046">
    <property type="entry name" value="Acylphosphatase-like_dom_sf"/>
</dbReference>
<reference evidence="3" key="2">
    <citation type="submission" date="2018-12" db="EMBL/GenBank/DDBJ databases">
        <title>Maribacter lutimaris sp. nov., isolated from marine sediment.</title>
        <authorList>
            <person name="Kim K.K."/>
        </authorList>
    </citation>
    <scope>NUCLEOTIDE SEQUENCE [LARGE SCALE GENOMIC DNA]</scope>
    <source>
        <strain evidence="3">PoM-212</strain>
    </source>
</reference>
<dbReference type="EMBL" id="QUSX01000001">
    <property type="protein sequence ID" value="RRQ50646.1"/>
    <property type="molecule type" value="Genomic_DNA"/>
</dbReference>
<gene>
    <name evidence="2" type="ORF">DZC72_08975</name>
</gene>
<accession>A0A3R8Q6S5</accession>
<protein>
    <submittedName>
        <fullName evidence="2">BLUF domain-containing protein</fullName>
    </submittedName>
</protein>
<keyword evidence="3" id="KW-1185">Reference proteome</keyword>
<feature type="domain" description="BLUF" evidence="1">
    <location>
        <begin position="1"/>
        <end position="92"/>
    </location>
</feature>
<organism evidence="2 3">
    <name type="scientific">Maribacter algicola</name>
    <dbReference type="NCBI Taxonomy" id="2498892"/>
    <lineage>
        <taxon>Bacteria</taxon>
        <taxon>Pseudomonadati</taxon>
        <taxon>Bacteroidota</taxon>
        <taxon>Flavobacteriia</taxon>
        <taxon>Flavobacteriales</taxon>
        <taxon>Flavobacteriaceae</taxon>
        <taxon>Maribacter</taxon>
    </lineage>
</organism>
<reference evidence="3" key="1">
    <citation type="submission" date="2018-08" db="EMBL/GenBank/DDBJ databases">
        <authorList>
            <person name="Khan S.A."/>
            <person name="J S.E."/>
        </authorList>
    </citation>
    <scope>NUCLEOTIDE SEQUENCE [LARGE SCALE GENOMIC DNA]</scope>
    <source>
        <strain evidence="3">PoM-212</strain>
    </source>
</reference>
<dbReference type="Pfam" id="PF04940">
    <property type="entry name" value="BLUF"/>
    <property type="match status" value="1"/>
</dbReference>
<evidence type="ECO:0000313" key="2">
    <source>
        <dbReference type="EMBL" id="RRQ50646.1"/>
    </source>
</evidence>
<comment type="caution">
    <text evidence="2">The sequence shown here is derived from an EMBL/GenBank/DDBJ whole genome shotgun (WGS) entry which is preliminary data.</text>
</comment>
<proteinExistence type="predicted"/>